<accession>A0ABV6ZPN4</accession>
<dbReference type="EC" id="3.1.-.-" evidence="6"/>
<dbReference type="InterPro" id="IPR004603">
    <property type="entry name" value="DNA_mismatch_endonuc_vsr"/>
</dbReference>
<dbReference type="Gene3D" id="3.40.960.10">
    <property type="entry name" value="VSR Endonuclease"/>
    <property type="match status" value="1"/>
</dbReference>
<dbReference type="PIRSF" id="PIRSF018267">
    <property type="entry name" value="VSR_endonuc"/>
    <property type="match status" value="1"/>
</dbReference>
<dbReference type="GO" id="GO:0004519">
    <property type="term" value="F:endonuclease activity"/>
    <property type="evidence" value="ECO:0007669"/>
    <property type="project" value="UniProtKB-KW"/>
</dbReference>
<dbReference type="CDD" id="cd00221">
    <property type="entry name" value="Vsr"/>
    <property type="match status" value="1"/>
</dbReference>
<evidence type="ECO:0000256" key="4">
    <source>
        <dbReference type="ARBA" id="ARBA00022801"/>
    </source>
</evidence>
<keyword evidence="4 6" id="KW-0378">Hydrolase</keyword>
<dbReference type="Proteomes" id="UP001595190">
    <property type="component" value="Unassembled WGS sequence"/>
</dbReference>
<organism evidence="7 8">
    <name type="scientific">Labrys neptuniae</name>
    <dbReference type="NCBI Taxonomy" id="376174"/>
    <lineage>
        <taxon>Bacteria</taxon>
        <taxon>Pseudomonadati</taxon>
        <taxon>Pseudomonadota</taxon>
        <taxon>Alphaproteobacteria</taxon>
        <taxon>Hyphomicrobiales</taxon>
        <taxon>Xanthobacteraceae</taxon>
        <taxon>Labrys</taxon>
    </lineage>
</organism>
<evidence type="ECO:0000313" key="8">
    <source>
        <dbReference type="Proteomes" id="UP001595190"/>
    </source>
</evidence>
<evidence type="ECO:0000256" key="6">
    <source>
        <dbReference type="PIRNR" id="PIRNR018267"/>
    </source>
</evidence>
<comment type="caution">
    <text evidence="7">The sequence shown here is derived from an EMBL/GenBank/DDBJ whole genome shotgun (WGS) entry which is preliminary data.</text>
</comment>
<gene>
    <name evidence="7" type="ORF">ACETRX_31285</name>
</gene>
<keyword evidence="1 6" id="KW-0540">Nuclease</keyword>
<dbReference type="NCBIfam" id="TIGR00632">
    <property type="entry name" value="vsr"/>
    <property type="match status" value="1"/>
</dbReference>
<comment type="similarity">
    <text evidence="6">Belongs to the vsr family.</text>
</comment>
<protein>
    <recommendedName>
        <fullName evidence="6">Very short patch repair endonuclease</fullName>
        <ecNumber evidence="6">3.1.-.-</ecNumber>
    </recommendedName>
</protein>
<dbReference type="RefSeq" id="WP_394314906.1">
    <property type="nucleotide sequence ID" value="NZ_JBHGPK010000028.1"/>
</dbReference>
<comment type="function">
    <text evidence="6">May nick specific sequences that contain T:G mispairs resulting from m5C-deamination.</text>
</comment>
<reference evidence="7 8" key="1">
    <citation type="submission" date="2024-09" db="EMBL/GenBank/DDBJ databases">
        <title>Description of Labrys sedimenti sp. nov., isolated from a diclofenac-degrading enrichment culture, and genome-based reclassification of Labrys portucalensis as a later heterotypic synonym of Labrys neptuniae.</title>
        <authorList>
            <person name="Tancsics A."/>
            <person name="Csepanyi A."/>
        </authorList>
    </citation>
    <scope>NUCLEOTIDE SEQUENCE [LARGE SCALE GENOMIC DNA]</scope>
    <source>
        <strain evidence="7 8">LMG 23412</strain>
    </source>
</reference>
<keyword evidence="3 6" id="KW-0227">DNA damage</keyword>
<dbReference type="InterPro" id="IPR011335">
    <property type="entry name" value="Restrct_endonuc-II-like"/>
</dbReference>
<dbReference type="EMBL" id="JBHGPK010000028">
    <property type="protein sequence ID" value="MFC2254146.1"/>
    <property type="molecule type" value="Genomic_DNA"/>
</dbReference>
<evidence type="ECO:0000256" key="2">
    <source>
        <dbReference type="ARBA" id="ARBA00022759"/>
    </source>
</evidence>
<evidence type="ECO:0000256" key="1">
    <source>
        <dbReference type="ARBA" id="ARBA00022722"/>
    </source>
</evidence>
<sequence length="153" mass="17839">MDRLTPERRSYLMSRVRSKDTTPEMIVRKLVHALGYRFRLHGGSLPGKPDLVFAGKRKIIFIHGCFWHRHQGCAKATLPKTHTEFWQEKFDKNVQRDRWAEAELSAQGWEIMTIWQCETKDIQNLKSRLMRFLGGRITKADLNSAGLSRNIAD</sequence>
<keyword evidence="2 6" id="KW-0255">Endonuclease</keyword>
<dbReference type="Pfam" id="PF03852">
    <property type="entry name" value="Vsr"/>
    <property type="match status" value="1"/>
</dbReference>
<evidence type="ECO:0000256" key="5">
    <source>
        <dbReference type="ARBA" id="ARBA00023204"/>
    </source>
</evidence>
<proteinExistence type="inferred from homology"/>
<evidence type="ECO:0000256" key="3">
    <source>
        <dbReference type="ARBA" id="ARBA00022763"/>
    </source>
</evidence>
<keyword evidence="5 6" id="KW-0234">DNA repair</keyword>
<evidence type="ECO:0000313" key="7">
    <source>
        <dbReference type="EMBL" id="MFC2254146.1"/>
    </source>
</evidence>
<name>A0ABV6ZPN4_9HYPH</name>
<dbReference type="SUPFAM" id="SSF52980">
    <property type="entry name" value="Restriction endonuclease-like"/>
    <property type="match status" value="1"/>
</dbReference>